<keyword evidence="3" id="KW-1185">Reference proteome</keyword>
<reference evidence="2" key="1">
    <citation type="submission" date="2020-05" db="EMBL/GenBank/DDBJ databases">
        <title>Phylogenomic resolution of chytrid fungi.</title>
        <authorList>
            <person name="Stajich J.E."/>
            <person name="Amses K."/>
            <person name="Simmons R."/>
            <person name="Seto K."/>
            <person name="Myers J."/>
            <person name="Bonds A."/>
            <person name="Quandt C.A."/>
            <person name="Barry K."/>
            <person name="Liu P."/>
            <person name="Grigoriev I."/>
            <person name="Longcore J.E."/>
            <person name="James T.Y."/>
        </authorList>
    </citation>
    <scope>NUCLEOTIDE SEQUENCE</scope>
    <source>
        <strain evidence="2">JEL0379</strain>
    </source>
</reference>
<organism evidence="2 3">
    <name type="scientific">Geranomyces variabilis</name>
    <dbReference type="NCBI Taxonomy" id="109894"/>
    <lineage>
        <taxon>Eukaryota</taxon>
        <taxon>Fungi</taxon>
        <taxon>Fungi incertae sedis</taxon>
        <taxon>Chytridiomycota</taxon>
        <taxon>Chytridiomycota incertae sedis</taxon>
        <taxon>Chytridiomycetes</taxon>
        <taxon>Spizellomycetales</taxon>
        <taxon>Powellomycetaceae</taxon>
        <taxon>Geranomyces</taxon>
    </lineage>
</organism>
<dbReference type="PANTHER" id="PTHR31551:SF1">
    <property type="entry name" value="COILED-COIL DOMAIN-CONTAINING PROTEIN 12"/>
    <property type="match status" value="1"/>
</dbReference>
<dbReference type="Proteomes" id="UP001212152">
    <property type="component" value="Unassembled WGS sequence"/>
</dbReference>
<sequence length="188" mass="19960">MDLQAETQRRKDRLAALRTARAAASQRNQQDSNIEQTASATATTTTSIDIPRLRPNRDTSSVSTDLQTRPPPVRQLTDEEDNTTTANGKPSAPTLETAANEIAAAAAAAAAPQPAAAVIAMTDLAPRKPNFDLARDLAAKMERLDKRTAGCIAELIRERLKGDGDVAVLAIADMDVQTRGQDAGGDED</sequence>
<evidence type="ECO:0000313" key="3">
    <source>
        <dbReference type="Proteomes" id="UP001212152"/>
    </source>
</evidence>
<evidence type="ECO:0000256" key="1">
    <source>
        <dbReference type="SAM" id="MobiDB-lite"/>
    </source>
</evidence>
<protein>
    <submittedName>
        <fullName evidence="2">Coiled-coil domain-containing protein 12</fullName>
    </submittedName>
</protein>
<dbReference type="EMBL" id="JADGJQ010000009">
    <property type="protein sequence ID" value="KAJ3182314.1"/>
    <property type="molecule type" value="Genomic_DNA"/>
</dbReference>
<dbReference type="AlphaFoldDB" id="A0AAD5XSG5"/>
<dbReference type="GO" id="GO:0071014">
    <property type="term" value="C:post-mRNA release spliceosomal complex"/>
    <property type="evidence" value="ECO:0007669"/>
    <property type="project" value="TreeGrafter"/>
</dbReference>
<feature type="region of interest" description="Disordered" evidence="1">
    <location>
        <begin position="1"/>
        <end position="93"/>
    </location>
</feature>
<dbReference type="GO" id="GO:0005684">
    <property type="term" value="C:U2-type spliceosomal complex"/>
    <property type="evidence" value="ECO:0007669"/>
    <property type="project" value="TreeGrafter"/>
</dbReference>
<dbReference type="Pfam" id="PF08315">
    <property type="entry name" value="cwf18"/>
    <property type="match status" value="1"/>
</dbReference>
<dbReference type="PANTHER" id="PTHR31551">
    <property type="entry name" value="PRE-MRNA-SPLICING FACTOR CWF18"/>
    <property type="match status" value="1"/>
</dbReference>
<proteinExistence type="predicted"/>
<evidence type="ECO:0000313" key="2">
    <source>
        <dbReference type="EMBL" id="KAJ3182314.1"/>
    </source>
</evidence>
<comment type="caution">
    <text evidence="2">The sequence shown here is derived from an EMBL/GenBank/DDBJ whole genome shotgun (WGS) entry which is preliminary data.</text>
</comment>
<accession>A0AAD5XSG5</accession>
<name>A0AAD5XSG5_9FUNG</name>
<feature type="compositionally biased region" description="Polar residues" evidence="1">
    <location>
        <begin position="58"/>
        <end position="67"/>
    </location>
</feature>
<dbReference type="InterPro" id="IPR013169">
    <property type="entry name" value="mRNA_splic_Cwf18-like"/>
</dbReference>
<gene>
    <name evidence="2" type="primary">CCDC12</name>
    <name evidence="2" type="ORF">HDU87_008476</name>
</gene>
<feature type="compositionally biased region" description="Low complexity" evidence="1">
    <location>
        <begin position="16"/>
        <end position="27"/>
    </location>
</feature>
<feature type="compositionally biased region" description="Low complexity" evidence="1">
    <location>
        <begin position="37"/>
        <end position="47"/>
    </location>
</feature>